<sequence length="378" mass="40824">MKNFSIIAAILLPVAAFAQKPKPMPKTYDLVVGTYTSGTSKGISVFRFYAESGRVAYLSQIDGVSNPSYLTVSADNKFVYATNENDEGEISAFNFDPKMGTLKFINKQSTLGGSPCYVSVDKANKSLFVANYSGGNIAVLPLNEDGSIAPAAQTIRDDGPLGPNKERQEKPHVHTAILSPDEKYVLYTDLGTDKINITRYKGGKDSPLRGVKPPFKAVAPGGGPRHLEFSADKKHLYVIQEMGSAVTMYDYNDGKLTEKQTVTLLKDGFTGATGAADIHISPNGLFLYASNRGDANDISVFSVNQETGELTFVDRRSTNGKGPRNFVIDPTGTFLLVANQNSDVIYVYRLDKTTGKMLGIVGKVDIGNPVCLKFASAQ</sequence>
<name>A0A1S9PCH8_9SPHI</name>
<feature type="signal peptide" evidence="3">
    <location>
        <begin position="1"/>
        <end position="18"/>
    </location>
</feature>
<dbReference type="GO" id="GO:0017057">
    <property type="term" value="F:6-phosphogluconolactonase activity"/>
    <property type="evidence" value="ECO:0007669"/>
    <property type="project" value="TreeGrafter"/>
</dbReference>
<dbReference type="InterPro" id="IPR019405">
    <property type="entry name" value="Lactonase_7-beta_prop"/>
</dbReference>
<gene>
    <name evidence="4" type="ORF">BC343_08490</name>
</gene>
<evidence type="ECO:0000256" key="3">
    <source>
        <dbReference type="SAM" id="SignalP"/>
    </source>
</evidence>
<evidence type="ECO:0000256" key="1">
    <source>
        <dbReference type="ARBA" id="ARBA00005564"/>
    </source>
</evidence>
<comment type="caution">
    <text evidence="4">The sequence shown here is derived from an EMBL/GenBank/DDBJ whole genome shotgun (WGS) entry which is preliminary data.</text>
</comment>
<dbReference type="InterPro" id="IPR050282">
    <property type="entry name" value="Cycloisomerase_2"/>
</dbReference>
<dbReference type="FunFam" id="2.130.10.10:FF:000306">
    <property type="entry name" value="3-carboxymuconate cyclase"/>
    <property type="match status" value="1"/>
</dbReference>
<dbReference type="Pfam" id="PF10282">
    <property type="entry name" value="Lactonase"/>
    <property type="match status" value="1"/>
</dbReference>
<proteinExistence type="inferred from homology"/>
<dbReference type="InterPro" id="IPR011048">
    <property type="entry name" value="Haem_d1_sf"/>
</dbReference>
<organism evidence="4 5">
    <name type="scientific">Mucilaginibacter pedocola</name>
    <dbReference type="NCBI Taxonomy" id="1792845"/>
    <lineage>
        <taxon>Bacteria</taxon>
        <taxon>Pseudomonadati</taxon>
        <taxon>Bacteroidota</taxon>
        <taxon>Sphingobacteriia</taxon>
        <taxon>Sphingobacteriales</taxon>
        <taxon>Sphingobacteriaceae</taxon>
        <taxon>Mucilaginibacter</taxon>
    </lineage>
</organism>
<dbReference type="STRING" id="1792845.BC343_08490"/>
<accession>A0A1S9PCH8</accession>
<evidence type="ECO:0000256" key="2">
    <source>
        <dbReference type="ARBA" id="ARBA00022526"/>
    </source>
</evidence>
<dbReference type="SUPFAM" id="SSF51004">
    <property type="entry name" value="C-terminal (heme d1) domain of cytochrome cd1-nitrite reductase"/>
    <property type="match status" value="1"/>
</dbReference>
<feature type="chain" id="PRO_5012210659" evidence="3">
    <location>
        <begin position="19"/>
        <end position="378"/>
    </location>
</feature>
<reference evidence="4 5" key="1">
    <citation type="submission" date="2016-07" db="EMBL/GenBank/DDBJ databases">
        <title>Genomic analysis of zinc-resistant bacterium Mucilaginibacter pedocola TBZ30.</title>
        <authorList>
            <person name="Huang J."/>
            <person name="Tang J."/>
        </authorList>
    </citation>
    <scope>NUCLEOTIDE SEQUENCE [LARGE SCALE GENOMIC DNA]</scope>
    <source>
        <strain evidence="4 5">TBZ30</strain>
    </source>
</reference>
<keyword evidence="2" id="KW-0119">Carbohydrate metabolism</keyword>
<dbReference type="Proteomes" id="UP000189739">
    <property type="component" value="Unassembled WGS sequence"/>
</dbReference>
<evidence type="ECO:0000313" key="5">
    <source>
        <dbReference type="Proteomes" id="UP000189739"/>
    </source>
</evidence>
<dbReference type="GO" id="GO:0005829">
    <property type="term" value="C:cytosol"/>
    <property type="evidence" value="ECO:0007669"/>
    <property type="project" value="TreeGrafter"/>
</dbReference>
<keyword evidence="5" id="KW-1185">Reference proteome</keyword>
<protein>
    <submittedName>
        <fullName evidence="4">3-carboxymuconate cyclase</fullName>
    </submittedName>
</protein>
<keyword evidence="2" id="KW-0313">Glucose metabolism</keyword>
<dbReference type="EMBL" id="MBTF01000023">
    <property type="protein sequence ID" value="OOQ58694.1"/>
    <property type="molecule type" value="Genomic_DNA"/>
</dbReference>
<dbReference type="Gene3D" id="2.130.10.10">
    <property type="entry name" value="YVTN repeat-like/Quinoprotein amine dehydrogenase"/>
    <property type="match status" value="1"/>
</dbReference>
<dbReference type="PANTHER" id="PTHR30344:SF1">
    <property type="entry name" value="6-PHOSPHOGLUCONOLACTONASE"/>
    <property type="match status" value="1"/>
</dbReference>
<dbReference type="GO" id="GO:0006006">
    <property type="term" value="P:glucose metabolic process"/>
    <property type="evidence" value="ECO:0007669"/>
    <property type="project" value="UniProtKB-KW"/>
</dbReference>
<evidence type="ECO:0000313" key="4">
    <source>
        <dbReference type="EMBL" id="OOQ58694.1"/>
    </source>
</evidence>
<dbReference type="PANTHER" id="PTHR30344">
    <property type="entry name" value="6-PHOSPHOGLUCONOLACTONASE-RELATED"/>
    <property type="match status" value="1"/>
</dbReference>
<dbReference type="InterPro" id="IPR015943">
    <property type="entry name" value="WD40/YVTN_repeat-like_dom_sf"/>
</dbReference>
<dbReference type="AlphaFoldDB" id="A0A1S9PCH8"/>
<dbReference type="OrthoDB" id="9790815at2"/>
<keyword evidence="3" id="KW-0732">Signal</keyword>
<comment type="similarity">
    <text evidence="1">Belongs to the cycloisomerase 2 family.</text>
</comment>
<dbReference type="RefSeq" id="WP_078349399.1">
    <property type="nucleotide sequence ID" value="NZ_MBTF01000023.1"/>
</dbReference>